<dbReference type="Proteomes" id="UP000694559">
    <property type="component" value="Unplaced"/>
</dbReference>
<feature type="domain" description="Hydantoinase/oxoprolinase N-terminal" evidence="3">
    <location>
        <begin position="8"/>
        <end position="208"/>
    </location>
</feature>
<evidence type="ECO:0000259" key="2">
    <source>
        <dbReference type="Pfam" id="PF02538"/>
    </source>
</evidence>
<dbReference type="GO" id="GO:0005829">
    <property type="term" value="C:cytosol"/>
    <property type="evidence" value="ECO:0007669"/>
    <property type="project" value="TreeGrafter"/>
</dbReference>
<dbReference type="Pfam" id="PF05378">
    <property type="entry name" value="Hydant_A_N"/>
    <property type="match status" value="1"/>
</dbReference>
<name>A0A8C6X266_NAJNA</name>
<dbReference type="PANTHER" id="PTHR11365">
    <property type="entry name" value="5-OXOPROLINASE RELATED"/>
    <property type="match status" value="1"/>
</dbReference>
<feature type="compositionally biased region" description="Basic and acidic residues" evidence="1">
    <location>
        <begin position="960"/>
        <end position="973"/>
    </location>
</feature>
<keyword evidence="5" id="KW-1185">Reference proteome</keyword>
<dbReference type="OrthoDB" id="3643at2759"/>
<dbReference type="AlphaFoldDB" id="A0A8C6X266"/>
<evidence type="ECO:0000313" key="4">
    <source>
        <dbReference type="Ensembl" id="ENSNNAP00000003408.1"/>
    </source>
</evidence>
<dbReference type="GeneTree" id="ENSGT00390000013463"/>
<dbReference type="GO" id="GO:0017168">
    <property type="term" value="F:5-oxoprolinase (ATP-hydrolyzing) activity"/>
    <property type="evidence" value="ECO:0007669"/>
    <property type="project" value="TreeGrafter"/>
</dbReference>
<dbReference type="InterPro" id="IPR045079">
    <property type="entry name" value="Oxoprolinase-like"/>
</dbReference>
<evidence type="ECO:0000259" key="3">
    <source>
        <dbReference type="Pfam" id="PF05378"/>
    </source>
</evidence>
<dbReference type="Pfam" id="PF02538">
    <property type="entry name" value="Hydantoinase_B"/>
    <property type="match status" value="1"/>
</dbReference>
<accession>A0A8C6X266</accession>
<protein>
    <submittedName>
        <fullName evidence="4">5-oxoprolinase, ATP-hydrolysing</fullName>
    </submittedName>
</protein>
<evidence type="ECO:0000313" key="5">
    <source>
        <dbReference type="Proteomes" id="UP000694559"/>
    </source>
</evidence>
<dbReference type="GO" id="GO:0006749">
    <property type="term" value="P:glutathione metabolic process"/>
    <property type="evidence" value="ECO:0007669"/>
    <property type="project" value="TreeGrafter"/>
</dbReference>
<feature type="region of interest" description="Disordered" evidence="1">
    <location>
        <begin position="946"/>
        <end position="973"/>
    </location>
</feature>
<dbReference type="Ensembl" id="ENSNNAT00000003570.1">
    <property type="protein sequence ID" value="ENSNNAP00000003408.1"/>
    <property type="gene ID" value="ENSNNAG00000002095.1"/>
</dbReference>
<evidence type="ECO:0000256" key="1">
    <source>
        <dbReference type="SAM" id="MobiDB-lite"/>
    </source>
</evidence>
<sequence>MSADKFQFAIDRGGTFTDVFARCPDGKIRVMKLLSEDPANYRDAPTEGIRRILQEECGVPFPKDQPLNTTGIEWIRMGTTVATNALLERKGERFALLITRGFRDLLYIGNQARPSIFDLEVRMPEVLYEAVLEVDERLVLHQDGCLPSSSPGLTGEAVVVKQPVNLLALRVELEVLLARGIRSLAVVLLHSYLWPGHEQQVGALARELGFRQVSLSSEVMPMVRMVPRGYTACIDAYLTPCILRYLQSFRDGFASQLQVRRRRRRRRKGGALCSGLPSTSQPALVLLPGLVERGLRSPCQPSPEVPVAFWSPSWLPFDCWLFLGGCTLSPVLAGSKASGSSAFELPSDLERGRAAPHLQVTRCYFEGGYQDTPVYLLENLFHGHSIPGPSILVDKNSTILVEPGCTASVTALGDVSITVGSGAVRPIGLELDPIQLSIFSHRFMSIAEQMGRVLQRTAISTNIKERLDFSCALFGPDGGLVSNAPHIPVHLGAMQETVQFQIQHLGPDLRQGDVILSNHPCAGGSHLPDLTVITPVSGVPEPRAIFFVASRGHHADIGGITPGSMPPHSHSLQEEGAIFISFKLVQEGVFQEEAVTAALLAPGQLPGSSGTRNLHDNLSDLRAQVAANQRGIQLVNELIGQYGLGVVQAYMGHIQANAEVAVQTMLRKFATRRGHVDRPLQVEAKDFMDDGTPICLRVTVDPQEGTAVFDFTGTGQEVYGNWNAPRAITLSALIYCLRCMVGEDIPLNQGCLSPVRIVVPERSILHPSLDAGVVGGNVLTSQRVVDVIFRAFEVCAASQGCMNNVTFGNERIGYYETVAGGAGAGPHWHGRSGVHSHMTNTRITDPEILEKRYPVVLRTFQLAPNTGGAGLFRGGDGVRRELQFREEMVLSVLSERRAFQPYGLQGGDAGSPGLNLLIQPNGRTMNLGGKMSVKVHPGDIFCLQSPGGGGFGRHPQRSAKGPEEARPQAPLFRERGSFYYYSRSQETIEGP</sequence>
<reference evidence="4" key="2">
    <citation type="submission" date="2025-09" db="UniProtKB">
        <authorList>
            <consortium name="Ensembl"/>
        </authorList>
    </citation>
    <scope>IDENTIFICATION</scope>
</reference>
<reference evidence="4" key="1">
    <citation type="submission" date="2025-08" db="UniProtKB">
        <authorList>
            <consortium name="Ensembl"/>
        </authorList>
    </citation>
    <scope>IDENTIFICATION</scope>
</reference>
<dbReference type="PANTHER" id="PTHR11365:SF2">
    <property type="entry name" value="5-OXOPROLINASE"/>
    <property type="match status" value="1"/>
</dbReference>
<organism evidence="4 5">
    <name type="scientific">Naja naja</name>
    <name type="common">Indian cobra</name>
    <dbReference type="NCBI Taxonomy" id="35670"/>
    <lineage>
        <taxon>Eukaryota</taxon>
        <taxon>Metazoa</taxon>
        <taxon>Chordata</taxon>
        <taxon>Craniata</taxon>
        <taxon>Vertebrata</taxon>
        <taxon>Euteleostomi</taxon>
        <taxon>Lepidosauria</taxon>
        <taxon>Squamata</taxon>
        <taxon>Bifurcata</taxon>
        <taxon>Unidentata</taxon>
        <taxon>Episquamata</taxon>
        <taxon>Toxicofera</taxon>
        <taxon>Serpentes</taxon>
        <taxon>Colubroidea</taxon>
        <taxon>Elapidae</taxon>
        <taxon>Elapinae</taxon>
        <taxon>Naja</taxon>
    </lineage>
</organism>
<gene>
    <name evidence="4" type="primary">OPLAH</name>
</gene>
<feature type="domain" description="Hydantoinase B/oxoprolinase" evidence="2">
    <location>
        <begin position="432"/>
        <end position="953"/>
    </location>
</feature>
<proteinExistence type="predicted"/>
<dbReference type="InterPro" id="IPR003692">
    <property type="entry name" value="Hydantoinase_B"/>
</dbReference>
<dbReference type="InterPro" id="IPR008040">
    <property type="entry name" value="Hydant_A_N"/>
</dbReference>